<dbReference type="PROSITE" id="PS51257">
    <property type="entry name" value="PROKAR_LIPOPROTEIN"/>
    <property type="match status" value="1"/>
</dbReference>
<dbReference type="Proteomes" id="UP000528322">
    <property type="component" value="Unassembled WGS sequence"/>
</dbReference>
<comment type="caution">
    <text evidence="1">The sequence shown here is derived from an EMBL/GenBank/DDBJ whole genome shotgun (WGS) entry which is preliminary data.</text>
</comment>
<evidence type="ECO:0000313" key="1">
    <source>
        <dbReference type="EMBL" id="MBB5021557.1"/>
    </source>
</evidence>
<protein>
    <submittedName>
        <fullName evidence="1">Uncharacterized protein YdeI (BOF family)</fullName>
    </submittedName>
</protein>
<organism evidence="1 2">
    <name type="scientific">Desulfurispira natronophila</name>
    <dbReference type="NCBI Taxonomy" id="682562"/>
    <lineage>
        <taxon>Bacteria</taxon>
        <taxon>Pseudomonadati</taxon>
        <taxon>Chrysiogenota</taxon>
        <taxon>Chrysiogenia</taxon>
        <taxon>Chrysiogenales</taxon>
        <taxon>Chrysiogenaceae</taxon>
        <taxon>Desulfurispira</taxon>
    </lineage>
</organism>
<dbReference type="InterPro" id="IPR036700">
    <property type="entry name" value="BOBF_sf"/>
</dbReference>
<gene>
    <name evidence="1" type="ORF">HNR37_000869</name>
</gene>
<dbReference type="RefSeq" id="WP_183730461.1">
    <property type="nucleotide sequence ID" value="NZ_JACHID010000004.1"/>
</dbReference>
<evidence type="ECO:0000313" key="2">
    <source>
        <dbReference type="Proteomes" id="UP000528322"/>
    </source>
</evidence>
<dbReference type="SUPFAM" id="SSF101756">
    <property type="entry name" value="Hypothetical protein YgiW"/>
    <property type="match status" value="1"/>
</dbReference>
<dbReference type="EMBL" id="JACHID010000004">
    <property type="protein sequence ID" value="MBB5021557.1"/>
    <property type="molecule type" value="Genomic_DNA"/>
</dbReference>
<keyword evidence="2" id="KW-1185">Reference proteome</keyword>
<dbReference type="AlphaFoldDB" id="A0A7W8DGN6"/>
<accession>A0A7W8DGN6</accession>
<sequence>MLKYGVFATLLLGGLVLLSACGKSEEVYGSGVDPDLPVVTVQEANFQPELLDTQVTMEGFIQSQCATSGCWFVLRDYSGQIFVDLSRHDFTLPEMGTRDVIASGKLITFNNNLMLEAHGVVVK</sequence>
<reference evidence="1 2" key="1">
    <citation type="submission" date="2020-08" db="EMBL/GenBank/DDBJ databases">
        <title>Genomic Encyclopedia of Type Strains, Phase IV (KMG-IV): sequencing the most valuable type-strain genomes for metagenomic binning, comparative biology and taxonomic classification.</title>
        <authorList>
            <person name="Goeker M."/>
        </authorList>
    </citation>
    <scope>NUCLEOTIDE SEQUENCE [LARGE SCALE GENOMIC DNA]</scope>
    <source>
        <strain evidence="1 2">DSM 22071</strain>
    </source>
</reference>
<proteinExistence type="predicted"/>
<name>A0A7W8DGN6_9BACT</name>